<dbReference type="RefSeq" id="XP_026605990.1">
    <property type="nucleotide sequence ID" value="XM_026745124.1"/>
</dbReference>
<dbReference type="Proteomes" id="UP000256690">
    <property type="component" value="Unassembled WGS sequence"/>
</dbReference>
<dbReference type="EMBL" id="PVWQ01000003">
    <property type="protein sequence ID" value="RDW86466.1"/>
    <property type="molecule type" value="Genomic_DNA"/>
</dbReference>
<feature type="compositionally biased region" description="Acidic residues" evidence="1">
    <location>
        <begin position="306"/>
        <end position="315"/>
    </location>
</feature>
<dbReference type="STRING" id="1810919.A0A3D8SJK2"/>
<organism evidence="3 4">
    <name type="scientific">Aspergillus mulundensis</name>
    <dbReference type="NCBI Taxonomy" id="1810919"/>
    <lineage>
        <taxon>Eukaryota</taxon>
        <taxon>Fungi</taxon>
        <taxon>Dikarya</taxon>
        <taxon>Ascomycota</taxon>
        <taxon>Pezizomycotina</taxon>
        <taxon>Eurotiomycetes</taxon>
        <taxon>Eurotiomycetidae</taxon>
        <taxon>Eurotiales</taxon>
        <taxon>Aspergillaceae</taxon>
        <taxon>Aspergillus</taxon>
        <taxon>Aspergillus subgen. Nidulantes</taxon>
    </lineage>
</organism>
<keyword evidence="2" id="KW-0732">Signal</keyword>
<feature type="compositionally biased region" description="Basic and acidic residues" evidence="1">
    <location>
        <begin position="316"/>
        <end position="326"/>
    </location>
</feature>
<feature type="chain" id="PRO_5017700477" evidence="2">
    <location>
        <begin position="20"/>
        <end position="326"/>
    </location>
</feature>
<dbReference type="GeneID" id="38113478"/>
<dbReference type="OrthoDB" id="4367799at2759"/>
<protein>
    <submittedName>
        <fullName evidence="3">Uncharacterized protein</fullName>
    </submittedName>
</protein>
<dbReference type="AlphaFoldDB" id="A0A3D8SJK2"/>
<evidence type="ECO:0000313" key="3">
    <source>
        <dbReference type="EMBL" id="RDW86466.1"/>
    </source>
</evidence>
<name>A0A3D8SJK2_9EURO</name>
<comment type="caution">
    <text evidence="3">The sequence shown here is derived from an EMBL/GenBank/DDBJ whole genome shotgun (WGS) entry which is preliminary data.</text>
</comment>
<evidence type="ECO:0000313" key="4">
    <source>
        <dbReference type="Proteomes" id="UP000256690"/>
    </source>
</evidence>
<reference evidence="3 4" key="1">
    <citation type="journal article" date="2018" name="IMA Fungus">
        <title>IMA Genome-F 9: Draft genome sequence of Annulohypoxylon stygium, Aspergillus mulundensis, Berkeleyomyces basicola (syn. Thielaviopsis basicola), Ceratocystis smalleyi, two Cercospora beticola strains, Coleophoma cylindrospora, Fusarium fracticaudum, Phialophora cf. hyalina, and Morchella septimelata.</title>
        <authorList>
            <person name="Wingfield B.D."/>
            <person name="Bills G.F."/>
            <person name="Dong Y."/>
            <person name="Huang W."/>
            <person name="Nel W.J."/>
            <person name="Swalarsk-Parry B.S."/>
            <person name="Vaghefi N."/>
            <person name="Wilken P.M."/>
            <person name="An Z."/>
            <person name="de Beer Z.W."/>
            <person name="De Vos L."/>
            <person name="Chen L."/>
            <person name="Duong T.A."/>
            <person name="Gao Y."/>
            <person name="Hammerbacher A."/>
            <person name="Kikkert J.R."/>
            <person name="Li Y."/>
            <person name="Li H."/>
            <person name="Li K."/>
            <person name="Li Q."/>
            <person name="Liu X."/>
            <person name="Ma X."/>
            <person name="Naidoo K."/>
            <person name="Pethybridge S.J."/>
            <person name="Sun J."/>
            <person name="Steenkamp E.T."/>
            <person name="van der Nest M.A."/>
            <person name="van Wyk S."/>
            <person name="Wingfield M.J."/>
            <person name="Xiong C."/>
            <person name="Yue Q."/>
            <person name="Zhang X."/>
        </authorList>
    </citation>
    <scope>NUCLEOTIDE SEQUENCE [LARGE SCALE GENOMIC DNA]</scope>
    <source>
        <strain evidence="3 4">DSM 5745</strain>
    </source>
</reference>
<gene>
    <name evidence="3" type="ORF">DSM5745_03108</name>
</gene>
<evidence type="ECO:0000256" key="1">
    <source>
        <dbReference type="SAM" id="MobiDB-lite"/>
    </source>
</evidence>
<evidence type="ECO:0000256" key="2">
    <source>
        <dbReference type="SAM" id="SignalP"/>
    </source>
</evidence>
<keyword evidence="4" id="KW-1185">Reference proteome</keyword>
<feature type="region of interest" description="Disordered" evidence="1">
    <location>
        <begin position="299"/>
        <end position="326"/>
    </location>
</feature>
<feature type="signal peptide" evidence="2">
    <location>
        <begin position="1"/>
        <end position="19"/>
    </location>
</feature>
<dbReference type="PANTHER" id="PTHR40622:SF1">
    <property type="match status" value="1"/>
</dbReference>
<dbReference type="PANTHER" id="PTHR40622">
    <property type="match status" value="1"/>
</dbReference>
<proteinExistence type="predicted"/>
<accession>A0A3D8SJK2</accession>
<sequence>MLLRLLPVSALVLSTFTAADKSPGTEPYSLPGFSAAESHTVNLTCTECAFASNGCSSSGRAVSFLTITFALTDDSLLVNNATVFPPSLPMQFQANRHWISNADLESVPKFESKTATVSYELDTKAIPSSHQQSPVGSKGDIHHLTLSLFDAQGRAATERLVSIGLVREPNVKLAVVQVEETIHRVYHHQIHKVQYQDKEGKWSWWRMNDWKSYSVSQNQDTGEAGTGTGTKAVPSHCPQSEATADGAWKLREPLERFSCWFGKPGFTGLTVSALACVVGYLVGKAIVRLYEYFCEGRAAPRREADPESDAEEAAPESEKKESFMKS</sequence>
<feature type="region of interest" description="Disordered" evidence="1">
    <location>
        <begin position="217"/>
        <end position="239"/>
    </location>
</feature>